<comment type="subcellular location">
    <subcellularLocation>
        <location evidence="10">Cytoplasm</location>
    </subcellularLocation>
</comment>
<dbReference type="InterPro" id="IPR029036">
    <property type="entry name" value="P5CR_dimer"/>
</dbReference>
<gene>
    <name evidence="10 17" type="primary">proC</name>
    <name evidence="16" type="ORF">EIG79_06185</name>
    <name evidence="17" type="ORF">NCTC10926_01829</name>
</gene>
<dbReference type="eggNOG" id="COG0345">
    <property type="taxonomic scope" value="Bacteria"/>
</dbReference>
<evidence type="ECO:0000256" key="12">
    <source>
        <dbReference type="PIRSR" id="PIRSR000193-1"/>
    </source>
</evidence>
<evidence type="ECO:0000256" key="4">
    <source>
        <dbReference type="ARBA" id="ARBA00022605"/>
    </source>
</evidence>
<keyword evidence="5 10" id="KW-0641">Proline biosynthesis</keyword>
<comment type="catalytic activity">
    <reaction evidence="8 10">
        <text>L-proline + NAD(+) = (S)-1-pyrroline-5-carboxylate + NADH + 2 H(+)</text>
        <dbReference type="Rhea" id="RHEA:14105"/>
        <dbReference type="ChEBI" id="CHEBI:15378"/>
        <dbReference type="ChEBI" id="CHEBI:17388"/>
        <dbReference type="ChEBI" id="CHEBI:57540"/>
        <dbReference type="ChEBI" id="CHEBI:57945"/>
        <dbReference type="ChEBI" id="CHEBI:60039"/>
        <dbReference type="EC" id="1.5.1.2"/>
    </reaction>
</comment>
<comment type="similarity">
    <text evidence="2 10 13">Belongs to the pyrroline-5-carboxylate reductase family.</text>
</comment>
<proteinExistence type="inferred from homology"/>
<dbReference type="FunFam" id="1.10.3730.10:FF:000001">
    <property type="entry name" value="Pyrroline-5-carboxylate reductase"/>
    <property type="match status" value="1"/>
</dbReference>
<evidence type="ECO:0000313" key="19">
    <source>
        <dbReference type="Proteomes" id="UP000294229"/>
    </source>
</evidence>
<dbReference type="PANTHER" id="PTHR11645:SF0">
    <property type="entry name" value="PYRROLINE-5-CARBOXYLATE REDUCTASE 3"/>
    <property type="match status" value="1"/>
</dbReference>
<feature type="binding site" evidence="12">
    <location>
        <begin position="9"/>
        <end position="14"/>
    </location>
    <ligand>
        <name>NADP(+)</name>
        <dbReference type="ChEBI" id="CHEBI:58349"/>
    </ligand>
</feature>
<keyword evidence="6 10" id="KW-0521">NADP</keyword>
<dbReference type="OrthoDB" id="9805754at2"/>
<sequence length="272" mass="29206">MQQKFITFIGGGNMAQAIVFGLLKQGYPAEKITVSDPNEEKRALFAQHKVNTTENNVQALQGAEAVVLAVKPQSLSQVCQGLSAVDFSDKLVISIAAAISVEKLISLLPSARHIIRVMPNTPALVSEGMAGLFAPQNTPVDLKNFAEDLMNAVGKSCWVKDEAEMHLITAGSGSSPAYFFFFMEVMENSLKALGLDNQTARMLVQQSALGAAKMAIEQPDVPLSTLRENVTSKGGTTAAALAVFQQQQLAQTVNQAIASCVERSQEMETLFE</sequence>
<keyword evidence="3 10" id="KW-0963">Cytoplasm</keyword>
<dbReference type="GO" id="GO:0055129">
    <property type="term" value="P:L-proline biosynthetic process"/>
    <property type="evidence" value="ECO:0007669"/>
    <property type="project" value="UniProtKB-UniRule"/>
</dbReference>
<dbReference type="EC" id="1.5.1.2" evidence="10 11"/>
<keyword evidence="4 10" id="KW-0028">Amino-acid biosynthesis</keyword>
<dbReference type="Pfam" id="PF14748">
    <property type="entry name" value="P5CR_dimer"/>
    <property type="match status" value="1"/>
</dbReference>
<evidence type="ECO:0000256" key="13">
    <source>
        <dbReference type="RuleBase" id="RU003903"/>
    </source>
</evidence>
<comment type="function">
    <text evidence="10">Catalyzes the reduction of 1-pyrroline-5-carboxylate (PCA) to L-proline.</text>
</comment>
<evidence type="ECO:0000259" key="14">
    <source>
        <dbReference type="Pfam" id="PF03807"/>
    </source>
</evidence>
<name>A0A0F5F121_AVIPA</name>
<dbReference type="PANTHER" id="PTHR11645">
    <property type="entry name" value="PYRROLINE-5-CARBOXYLATE REDUCTASE"/>
    <property type="match status" value="1"/>
</dbReference>
<feature type="domain" description="Pyrroline-5-carboxylate reductase catalytic N-terminal" evidence="14">
    <location>
        <begin position="6"/>
        <end position="97"/>
    </location>
</feature>
<dbReference type="SUPFAM" id="SSF48179">
    <property type="entry name" value="6-phosphogluconate dehydrogenase C-terminal domain-like"/>
    <property type="match status" value="1"/>
</dbReference>
<dbReference type="InterPro" id="IPR008927">
    <property type="entry name" value="6-PGluconate_DH-like_C_sf"/>
</dbReference>
<comment type="catalytic activity">
    <reaction evidence="9 10 13">
        <text>L-proline + NADP(+) = (S)-1-pyrroline-5-carboxylate + NADPH + 2 H(+)</text>
        <dbReference type="Rhea" id="RHEA:14109"/>
        <dbReference type="ChEBI" id="CHEBI:15378"/>
        <dbReference type="ChEBI" id="CHEBI:17388"/>
        <dbReference type="ChEBI" id="CHEBI:57783"/>
        <dbReference type="ChEBI" id="CHEBI:58349"/>
        <dbReference type="ChEBI" id="CHEBI:60039"/>
        <dbReference type="EC" id="1.5.1.2"/>
    </reaction>
</comment>
<evidence type="ECO:0000256" key="11">
    <source>
        <dbReference type="NCBIfam" id="TIGR00112"/>
    </source>
</evidence>
<dbReference type="InterPro" id="IPR000304">
    <property type="entry name" value="Pyrroline-COOH_reductase"/>
</dbReference>
<comment type="pathway">
    <text evidence="1 10 13">Amino-acid biosynthesis; L-proline biosynthesis; L-proline from L-glutamate 5-semialdehyde: step 1/1.</text>
</comment>
<accession>A0A0F5F121</accession>
<evidence type="ECO:0000256" key="9">
    <source>
        <dbReference type="ARBA" id="ARBA00052690"/>
    </source>
</evidence>
<evidence type="ECO:0000313" key="18">
    <source>
        <dbReference type="Proteomes" id="UP000254620"/>
    </source>
</evidence>
<feature type="binding site" evidence="12">
    <location>
        <position position="56"/>
    </location>
    <ligand>
        <name>NADPH</name>
        <dbReference type="ChEBI" id="CHEBI:57783"/>
    </ligand>
</feature>
<evidence type="ECO:0000256" key="3">
    <source>
        <dbReference type="ARBA" id="ARBA00022490"/>
    </source>
</evidence>
<organism evidence="16 19">
    <name type="scientific">Avibacterium paragallinarum</name>
    <name type="common">Haemophilus gallinarum</name>
    <dbReference type="NCBI Taxonomy" id="728"/>
    <lineage>
        <taxon>Bacteria</taxon>
        <taxon>Pseudomonadati</taxon>
        <taxon>Pseudomonadota</taxon>
        <taxon>Gammaproteobacteria</taxon>
        <taxon>Pasteurellales</taxon>
        <taxon>Pasteurellaceae</taxon>
        <taxon>Avibacterium</taxon>
    </lineage>
</organism>
<dbReference type="PROSITE" id="PS00521">
    <property type="entry name" value="P5CR"/>
    <property type="match status" value="1"/>
</dbReference>
<evidence type="ECO:0000256" key="10">
    <source>
        <dbReference type="HAMAP-Rule" id="MF_01925"/>
    </source>
</evidence>
<dbReference type="InterPro" id="IPR053790">
    <property type="entry name" value="P5CR-like_CS"/>
</dbReference>
<evidence type="ECO:0000256" key="8">
    <source>
        <dbReference type="ARBA" id="ARBA00050547"/>
    </source>
</evidence>
<dbReference type="GO" id="GO:0004735">
    <property type="term" value="F:pyrroline-5-carboxylate reductase activity"/>
    <property type="evidence" value="ECO:0007669"/>
    <property type="project" value="UniProtKB-UniRule"/>
</dbReference>
<reference evidence="16 19" key="2">
    <citation type="submission" date="2018-11" db="EMBL/GenBank/DDBJ databases">
        <title>Sequencing Av. paragallinarum serogroups.</title>
        <authorList>
            <person name="Hellmuth J.E."/>
            <person name="Boucher C.E."/>
            <person name="Cason E.D."/>
        </authorList>
    </citation>
    <scope>NUCLEOTIDE SEQUENCE [LARGE SCALE GENOMIC DNA]</scope>
    <source>
        <strain evidence="16 19">SA-3</strain>
    </source>
</reference>
<dbReference type="RefSeq" id="WP_046097638.1">
    <property type="nucleotide sequence ID" value="NZ_LAEN01000004.1"/>
</dbReference>
<protein>
    <recommendedName>
        <fullName evidence="10 11">Pyrroline-5-carboxylate reductase</fullName>
        <shortName evidence="10">P5C reductase</shortName>
        <shortName evidence="10">P5CR</shortName>
        <ecNumber evidence="10 11">1.5.1.2</ecNumber>
    </recommendedName>
    <alternativeName>
        <fullName evidence="10">PCA reductase</fullName>
    </alternativeName>
</protein>
<dbReference type="Gene3D" id="3.40.50.720">
    <property type="entry name" value="NAD(P)-binding Rossmann-like Domain"/>
    <property type="match status" value="1"/>
</dbReference>
<dbReference type="InterPro" id="IPR036291">
    <property type="entry name" value="NAD(P)-bd_dom_sf"/>
</dbReference>
<dbReference type="AlphaFoldDB" id="A0A0F5F121"/>
<dbReference type="EMBL" id="UFSW01000001">
    <property type="protein sequence ID" value="SUU98401.1"/>
    <property type="molecule type" value="Genomic_DNA"/>
</dbReference>
<feature type="binding site" evidence="12">
    <location>
        <begin position="69"/>
        <end position="72"/>
    </location>
    <ligand>
        <name>NADP(+)</name>
        <dbReference type="ChEBI" id="CHEBI:58349"/>
    </ligand>
</feature>
<dbReference type="FunFam" id="3.40.50.720:FF:000105">
    <property type="entry name" value="Pyrroline-5-carboxylate reductase"/>
    <property type="match status" value="1"/>
</dbReference>
<dbReference type="Proteomes" id="UP000294229">
    <property type="component" value="Unassembled WGS sequence"/>
</dbReference>
<dbReference type="EMBL" id="RQXS01000023">
    <property type="protein sequence ID" value="RZN59311.1"/>
    <property type="molecule type" value="Genomic_DNA"/>
</dbReference>
<evidence type="ECO:0000256" key="6">
    <source>
        <dbReference type="ARBA" id="ARBA00022857"/>
    </source>
</evidence>
<evidence type="ECO:0000259" key="15">
    <source>
        <dbReference type="Pfam" id="PF14748"/>
    </source>
</evidence>
<evidence type="ECO:0000313" key="16">
    <source>
        <dbReference type="EMBL" id="RZN59311.1"/>
    </source>
</evidence>
<dbReference type="Pfam" id="PF03807">
    <property type="entry name" value="F420_oxidored"/>
    <property type="match status" value="1"/>
</dbReference>
<feature type="domain" description="Pyrroline-5-carboxylate reductase dimerisation" evidence="15">
    <location>
        <begin position="162"/>
        <end position="267"/>
    </location>
</feature>
<dbReference type="UniPathway" id="UPA00098">
    <property type="reaction ID" value="UER00361"/>
</dbReference>
<evidence type="ECO:0000256" key="7">
    <source>
        <dbReference type="ARBA" id="ARBA00023002"/>
    </source>
</evidence>
<reference evidence="17 18" key="1">
    <citation type="submission" date="2018-06" db="EMBL/GenBank/DDBJ databases">
        <authorList>
            <consortium name="Pathogen Informatics"/>
            <person name="Doyle S."/>
        </authorList>
    </citation>
    <scope>NUCLEOTIDE SEQUENCE [LARGE SCALE GENOMIC DNA]</scope>
    <source>
        <strain evidence="17 18">NCTC10926</strain>
    </source>
</reference>
<dbReference type="NCBIfam" id="TIGR00112">
    <property type="entry name" value="proC"/>
    <property type="match status" value="1"/>
</dbReference>
<dbReference type="InterPro" id="IPR028939">
    <property type="entry name" value="P5C_Rdtase_cat_N"/>
</dbReference>
<evidence type="ECO:0000256" key="5">
    <source>
        <dbReference type="ARBA" id="ARBA00022650"/>
    </source>
</evidence>
<dbReference type="SUPFAM" id="SSF51735">
    <property type="entry name" value="NAD(P)-binding Rossmann-fold domains"/>
    <property type="match status" value="1"/>
</dbReference>
<dbReference type="GO" id="GO:0005737">
    <property type="term" value="C:cytoplasm"/>
    <property type="evidence" value="ECO:0007669"/>
    <property type="project" value="UniProtKB-SubCell"/>
</dbReference>
<dbReference type="Gene3D" id="1.10.3730.10">
    <property type="entry name" value="ProC C-terminal domain-like"/>
    <property type="match status" value="1"/>
</dbReference>
<dbReference type="PIRSF" id="PIRSF000193">
    <property type="entry name" value="Pyrrol-5-carb_rd"/>
    <property type="match status" value="1"/>
</dbReference>
<dbReference type="STRING" id="728.VY92_09335"/>
<keyword evidence="7 10" id="KW-0560">Oxidoreductase</keyword>
<dbReference type="HAMAP" id="MF_01925">
    <property type="entry name" value="P5C_reductase"/>
    <property type="match status" value="1"/>
</dbReference>
<evidence type="ECO:0000313" key="17">
    <source>
        <dbReference type="EMBL" id="SUU98401.1"/>
    </source>
</evidence>
<evidence type="ECO:0000256" key="2">
    <source>
        <dbReference type="ARBA" id="ARBA00005525"/>
    </source>
</evidence>
<evidence type="ECO:0000256" key="1">
    <source>
        <dbReference type="ARBA" id="ARBA00005205"/>
    </source>
</evidence>
<dbReference type="Proteomes" id="UP000254620">
    <property type="component" value="Unassembled WGS sequence"/>
</dbReference>